<dbReference type="InterPro" id="IPR013766">
    <property type="entry name" value="Thioredoxin_domain"/>
</dbReference>
<gene>
    <name evidence="6" type="ORF">ISU02_21835</name>
</gene>
<dbReference type="EMBL" id="JADKNH010000020">
    <property type="protein sequence ID" value="MBF4695746.1"/>
    <property type="molecule type" value="Genomic_DNA"/>
</dbReference>
<dbReference type="GO" id="GO:0004601">
    <property type="term" value="F:peroxidase activity"/>
    <property type="evidence" value="ECO:0007669"/>
    <property type="project" value="UniProtKB-KW"/>
</dbReference>
<feature type="domain" description="Thioredoxin" evidence="5">
    <location>
        <begin position="1"/>
        <end position="158"/>
    </location>
</feature>
<dbReference type="InterPro" id="IPR000889">
    <property type="entry name" value="Glutathione_peroxidase"/>
</dbReference>
<name>A0ABS0A0H5_9FIRM</name>
<evidence type="ECO:0000256" key="1">
    <source>
        <dbReference type="ARBA" id="ARBA00006926"/>
    </source>
</evidence>
<dbReference type="CDD" id="cd00340">
    <property type="entry name" value="GSH_Peroxidase"/>
    <property type="match status" value="1"/>
</dbReference>
<dbReference type="Proteomes" id="UP000614200">
    <property type="component" value="Unassembled WGS sequence"/>
</dbReference>
<dbReference type="SUPFAM" id="SSF52833">
    <property type="entry name" value="Thioredoxin-like"/>
    <property type="match status" value="1"/>
</dbReference>
<dbReference type="PROSITE" id="PS51355">
    <property type="entry name" value="GLUTATHIONE_PEROXID_3"/>
    <property type="match status" value="1"/>
</dbReference>
<evidence type="ECO:0000256" key="3">
    <source>
        <dbReference type="ARBA" id="ARBA00023002"/>
    </source>
</evidence>
<dbReference type="PIRSF" id="PIRSF000303">
    <property type="entry name" value="Glutathion_perox"/>
    <property type="match status" value="1"/>
</dbReference>
<dbReference type="PROSITE" id="PS51352">
    <property type="entry name" value="THIOREDOXIN_2"/>
    <property type="match status" value="1"/>
</dbReference>
<comment type="caution">
    <text evidence="6">The sequence shown here is derived from an EMBL/GenBank/DDBJ whole genome shotgun (WGS) entry which is preliminary data.</text>
</comment>
<dbReference type="Pfam" id="PF00255">
    <property type="entry name" value="GSHPx"/>
    <property type="match status" value="1"/>
</dbReference>
<dbReference type="PROSITE" id="PS00460">
    <property type="entry name" value="GLUTATHIONE_PEROXID_1"/>
    <property type="match status" value="1"/>
</dbReference>
<organism evidence="6 7">
    <name type="scientific">Fusibacter ferrireducens</name>
    <dbReference type="NCBI Taxonomy" id="2785058"/>
    <lineage>
        <taxon>Bacteria</taxon>
        <taxon>Bacillati</taxon>
        <taxon>Bacillota</taxon>
        <taxon>Clostridia</taxon>
        <taxon>Eubacteriales</taxon>
        <taxon>Eubacteriales Family XII. Incertae Sedis</taxon>
        <taxon>Fusibacter</taxon>
    </lineage>
</organism>
<reference evidence="6 7" key="1">
    <citation type="submission" date="2020-11" db="EMBL/GenBank/DDBJ databases">
        <title>Fusibacter basophilias sp. nov.</title>
        <authorList>
            <person name="Qiu D."/>
        </authorList>
    </citation>
    <scope>NUCLEOTIDE SEQUENCE [LARGE SCALE GENOMIC DNA]</scope>
    <source>
        <strain evidence="6 7">Q10-2</strain>
    </source>
</reference>
<dbReference type="PANTHER" id="PTHR11592:SF78">
    <property type="entry name" value="GLUTATHIONE PEROXIDASE"/>
    <property type="match status" value="1"/>
</dbReference>
<protein>
    <recommendedName>
        <fullName evidence="4">Glutathione peroxidase</fullName>
    </recommendedName>
</protein>
<evidence type="ECO:0000313" key="7">
    <source>
        <dbReference type="Proteomes" id="UP000614200"/>
    </source>
</evidence>
<keyword evidence="7" id="KW-1185">Reference proteome</keyword>
<dbReference type="RefSeq" id="WP_194703986.1">
    <property type="nucleotide sequence ID" value="NZ_JADKNH010000020.1"/>
</dbReference>
<dbReference type="PANTHER" id="PTHR11592">
    <property type="entry name" value="GLUTATHIONE PEROXIDASE"/>
    <property type="match status" value="1"/>
</dbReference>
<accession>A0ABS0A0H5</accession>
<keyword evidence="2 4" id="KW-0575">Peroxidase</keyword>
<evidence type="ECO:0000256" key="2">
    <source>
        <dbReference type="ARBA" id="ARBA00022559"/>
    </source>
</evidence>
<evidence type="ECO:0000259" key="5">
    <source>
        <dbReference type="PROSITE" id="PS51352"/>
    </source>
</evidence>
<sequence>MKFYDFEAMTIDGEKVSMETYEGKVVVVVNTASKCGFTPQYQGLEKIYKQYGPEKFVILGFPCDQFAHQEPGNNEDIKNFCEINYGVTFPLFDKIDVKGEHAHPLFKYLSKEKGSLLGSEIKWNFTKFLIDAEGNVVKRYAPSTPPEKMILAIEKLLQPKV</sequence>
<dbReference type="InterPro" id="IPR036249">
    <property type="entry name" value="Thioredoxin-like_sf"/>
</dbReference>
<comment type="similarity">
    <text evidence="1 4">Belongs to the glutathione peroxidase family.</text>
</comment>
<evidence type="ECO:0000313" key="6">
    <source>
        <dbReference type="EMBL" id="MBF4695746.1"/>
    </source>
</evidence>
<proteinExistence type="inferred from homology"/>
<keyword evidence="3 4" id="KW-0560">Oxidoreductase</keyword>
<dbReference type="PRINTS" id="PR01011">
    <property type="entry name" value="GLUTPROXDASE"/>
</dbReference>
<dbReference type="Gene3D" id="3.40.30.10">
    <property type="entry name" value="Glutaredoxin"/>
    <property type="match status" value="1"/>
</dbReference>
<evidence type="ECO:0000256" key="4">
    <source>
        <dbReference type="RuleBase" id="RU000499"/>
    </source>
</evidence>
<dbReference type="InterPro" id="IPR029759">
    <property type="entry name" value="GPX_AS"/>
</dbReference>